<feature type="domain" description="Mga helix-turn-helix" evidence="3">
    <location>
        <begin position="80"/>
        <end position="163"/>
    </location>
</feature>
<accession>A0A242A517</accession>
<protein>
    <recommendedName>
        <fullName evidence="7">Mga helix-turn-helix domain-containing protein</fullName>
    </recommendedName>
</protein>
<proteinExistence type="predicted"/>
<dbReference type="EMBL" id="NGKU01000001">
    <property type="protein sequence ID" value="OTN76052.1"/>
    <property type="molecule type" value="Genomic_DNA"/>
</dbReference>
<keyword evidence="2" id="KW-0804">Transcription</keyword>
<dbReference type="Gene3D" id="1.10.1790.40">
    <property type="match status" value="1"/>
</dbReference>
<dbReference type="PANTHER" id="PTHR30185:SF18">
    <property type="entry name" value="TRANSCRIPTIONAL REGULATOR MTLR"/>
    <property type="match status" value="1"/>
</dbReference>
<dbReference type="Gene3D" id="1.10.10.10">
    <property type="entry name" value="Winged helix-like DNA-binding domain superfamily/Winged helix DNA-binding domain"/>
    <property type="match status" value="1"/>
</dbReference>
<sequence length="483" mass="55774">MDEMMKTCITEKDLLRQILLLETLANHQQMTSKALATLLGTTERTIFSDIISIRQQLPPHWSLAADSNGLSLQTSDSLPVSQLWEIFFPQSIGISLLKALLFSHSVGTQGFIQENGISLETLRRHTLKLNQTLVDFSLQIRVTASKIVVEGNEINLRLFYHRLLLPYTHNNYFFSEYTIHESHYYEFLTALNKNKLDIDVEQVFGTCWFFINTIRIKANCRIDDFTFNVTDRFFALFKQPLVALYEKEGVYVETSEHFFSFYCFLESWNYNNHWSPLIRETLTSYATICQKATDFVLLIDDTLQLDLAHQTRLIDNLSLLLIKVQESTKLSVQFQSEYQDIRDFNYPQLVSIDPLITDFIQQHFSKTAHLQQSIAMTLRLLIQQARLQADPVIAKGLFVFQGDPAWKVYLLHELKDYLGRRISLAAAEPGQLTAGSLAASDFILSNFPIESANCPIYYLSMVPTKNELSQVTELIQTYYLNYR</sequence>
<dbReference type="Pfam" id="PF08280">
    <property type="entry name" value="HTH_Mga"/>
    <property type="match status" value="1"/>
</dbReference>
<gene>
    <name evidence="5" type="ORF">A5886_001128</name>
</gene>
<evidence type="ECO:0000313" key="5">
    <source>
        <dbReference type="EMBL" id="OTN76052.1"/>
    </source>
</evidence>
<keyword evidence="1" id="KW-0805">Transcription regulation</keyword>
<keyword evidence="6" id="KW-1185">Reference proteome</keyword>
<comment type="caution">
    <text evidence="5">The sequence shown here is derived from an EMBL/GenBank/DDBJ whole genome shotgun (WGS) entry which is preliminary data.</text>
</comment>
<dbReference type="InterPro" id="IPR050661">
    <property type="entry name" value="BglG_antiterminators"/>
</dbReference>
<dbReference type="PANTHER" id="PTHR30185">
    <property type="entry name" value="CRYPTIC BETA-GLUCOSIDE BGL OPERON ANTITERMINATOR"/>
    <property type="match status" value="1"/>
</dbReference>
<evidence type="ECO:0000259" key="4">
    <source>
        <dbReference type="Pfam" id="PF08280"/>
    </source>
</evidence>
<evidence type="ECO:0000259" key="3">
    <source>
        <dbReference type="Pfam" id="PF05043"/>
    </source>
</evidence>
<dbReference type="InterPro" id="IPR007737">
    <property type="entry name" value="Mga_HTH"/>
</dbReference>
<dbReference type="Gene3D" id="3.40.50.2300">
    <property type="match status" value="1"/>
</dbReference>
<evidence type="ECO:0008006" key="7">
    <source>
        <dbReference type="Google" id="ProtNLM"/>
    </source>
</evidence>
<dbReference type="AlphaFoldDB" id="A0A242A517"/>
<dbReference type="OrthoDB" id="2191210at2"/>
<evidence type="ECO:0000256" key="2">
    <source>
        <dbReference type="ARBA" id="ARBA00023163"/>
    </source>
</evidence>
<dbReference type="Pfam" id="PF18333">
    <property type="entry name" value="ssDNA_DBD"/>
    <property type="match status" value="1"/>
</dbReference>
<dbReference type="InterPro" id="IPR036388">
    <property type="entry name" value="WH-like_DNA-bd_sf"/>
</dbReference>
<evidence type="ECO:0000313" key="6">
    <source>
        <dbReference type="Proteomes" id="UP000195043"/>
    </source>
</evidence>
<dbReference type="Gene3D" id="1.10.1790.30">
    <property type="match status" value="1"/>
</dbReference>
<evidence type="ECO:0000256" key="1">
    <source>
        <dbReference type="ARBA" id="ARBA00023015"/>
    </source>
</evidence>
<dbReference type="InterPro" id="IPR013199">
    <property type="entry name" value="HTH_Mga_DNA-bd_dom"/>
</dbReference>
<feature type="domain" description="M protein trans-acting positive regulator (MGA) HTH" evidence="4">
    <location>
        <begin position="11"/>
        <end position="58"/>
    </location>
</feature>
<reference evidence="5 6" key="1">
    <citation type="submission" date="2017-05" db="EMBL/GenBank/DDBJ databases">
        <title>The Genome Sequence of Enterococcus sp. 8G7_MSG3316.</title>
        <authorList>
            <consortium name="The Broad Institute Genomics Platform"/>
            <consortium name="The Broad Institute Genomic Center for Infectious Diseases"/>
            <person name="Earl A."/>
            <person name="Manson A."/>
            <person name="Schwartman J."/>
            <person name="Gilmore M."/>
            <person name="Abouelleil A."/>
            <person name="Cao P."/>
            <person name="Chapman S."/>
            <person name="Cusick C."/>
            <person name="Shea T."/>
            <person name="Young S."/>
            <person name="Neafsey D."/>
            <person name="Nusbaum C."/>
            <person name="Birren B."/>
        </authorList>
    </citation>
    <scope>NUCLEOTIDE SEQUENCE [LARGE SCALE GENOMIC DNA]</scope>
    <source>
        <strain evidence="5 6">8G7_MSG3316</strain>
    </source>
</reference>
<dbReference type="Pfam" id="PF05043">
    <property type="entry name" value="Mga"/>
    <property type="match status" value="1"/>
</dbReference>
<dbReference type="Proteomes" id="UP000195043">
    <property type="component" value="Unassembled WGS sequence"/>
</dbReference>
<dbReference type="RefSeq" id="WP_086274049.1">
    <property type="nucleotide sequence ID" value="NZ_NGKU01000001.1"/>
</dbReference>
<name>A0A242A517_9ENTE</name>
<organism evidence="5 6">
    <name type="scientific">Candidatus Enterococcus testudinis</name>
    <dbReference type="NCBI Taxonomy" id="1834191"/>
    <lineage>
        <taxon>Bacteria</taxon>
        <taxon>Bacillati</taxon>
        <taxon>Bacillota</taxon>
        <taxon>Bacilli</taxon>
        <taxon>Lactobacillales</taxon>
        <taxon>Enterococcaceae</taxon>
        <taxon>Enterococcus</taxon>
    </lineage>
</organism>
<dbReference type="STRING" id="1834191.A5886_001128"/>